<accession>A0AAN9MYY7</accession>
<feature type="region of interest" description="Disordered" evidence="1">
    <location>
        <begin position="66"/>
        <end position="212"/>
    </location>
</feature>
<dbReference type="AlphaFoldDB" id="A0AAN9MYY7"/>
<sequence>MGCGKSKYDVASGNTLLHRKKSSVNSKASQEDGTQTVHKCNGVVNVDNASSDVKHEKNNENVKEIEVLNGNGEDESNDVKDKALEKSQEVDAVENKTQEIVVTENSEPGKIDDLLEKNENEVIEHDASATTEEKKEEKEKEDVSLKEETLIKEEETKNANNQAEETKATTQEEETKDTNQEKAFAKEEETKDTTQEKALTKEEETKDANVSIPKGEQKDLKVELGTKISTIPIPFVVDNIVH</sequence>
<comment type="caution">
    <text evidence="2">The sequence shown here is derived from an EMBL/GenBank/DDBJ whole genome shotgun (WGS) entry which is preliminary data.</text>
</comment>
<feature type="region of interest" description="Disordered" evidence="1">
    <location>
        <begin position="1"/>
        <end position="35"/>
    </location>
</feature>
<dbReference type="Proteomes" id="UP001367508">
    <property type="component" value="Unassembled WGS sequence"/>
</dbReference>
<feature type="compositionally biased region" description="Basic and acidic residues" evidence="1">
    <location>
        <begin position="107"/>
        <end position="157"/>
    </location>
</feature>
<name>A0AAN9MYY7_CANGL</name>
<keyword evidence="3" id="KW-1185">Reference proteome</keyword>
<feature type="compositionally biased region" description="Basic and acidic residues" evidence="1">
    <location>
        <begin position="77"/>
        <end position="97"/>
    </location>
</feature>
<evidence type="ECO:0000313" key="2">
    <source>
        <dbReference type="EMBL" id="KAK7363625.1"/>
    </source>
</evidence>
<proteinExistence type="predicted"/>
<feature type="compositionally biased region" description="Polar residues" evidence="1">
    <location>
        <begin position="23"/>
        <end position="35"/>
    </location>
</feature>
<organism evidence="2 3">
    <name type="scientific">Canavalia gladiata</name>
    <name type="common">Sword bean</name>
    <name type="synonym">Dolichos gladiatus</name>
    <dbReference type="NCBI Taxonomy" id="3824"/>
    <lineage>
        <taxon>Eukaryota</taxon>
        <taxon>Viridiplantae</taxon>
        <taxon>Streptophyta</taxon>
        <taxon>Embryophyta</taxon>
        <taxon>Tracheophyta</taxon>
        <taxon>Spermatophyta</taxon>
        <taxon>Magnoliopsida</taxon>
        <taxon>eudicotyledons</taxon>
        <taxon>Gunneridae</taxon>
        <taxon>Pentapetalae</taxon>
        <taxon>rosids</taxon>
        <taxon>fabids</taxon>
        <taxon>Fabales</taxon>
        <taxon>Fabaceae</taxon>
        <taxon>Papilionoideae</taxon>
        <taxon>50 kb inversion clade</taxon>
        <taxon>NPAAA clade</taxon>
        <taxon>indigoferoid/millettioid clade</taxon>
        <taxon>Phaseoleae</taxon>
        <taxon>Canavalia</taxon>
    </lineage>
</organism>
<feature type="compositionally biased region" description="Basic and acidic residues" evidence="1">
    <location>
        <begin position="176"/>
        <end position="207"/>
    </location>
</feature>
<reference evidence="2 3" key="1">
    <citation type="submission" date="2024-01" db="EMBL/GenBank/DDBJ databases">
        <title>The genomes of 5 underutilized Papilionoideae crops provide insights into root nodulation and disease resistanc.</title>
        <authorList>
            <person name="Jiang F."/>
        </authorList>
    </citation>
    <scope>NUCLEOTIDE SEQUENCE [LARGE SCALE GENOMIC DNA]</scope>
    <source>
        <strain evidence="2">LVBAO_FW01</strain>
        <tissue evidence="2">Leaves</tissue>
    </source>
</reference>
<evidence type="ECO:0000313" key="3">
    <source>
        <dbReference type="Proteomes" id="UP001367508"/>
    </source>
</evidence>
<protein>
    <submittedName>
        <fullName evidence="2">Uncharacterized protein</fullName>
    </submittedName>
</protein>
<gene>
    <name evidence="2" type="ORF">VNO77_05774</name>
</gene>
<dbReference type="EMBL" id="JAYMYQ010000001">
    <property type="protein sequence ID" value="KAK7363625.1"/>
    <property type="molecule type" value="Genomic_DNA"/>
</dbReference>
<evidence type="ECO:0000256" key="1">
    <source>
        <dbReference type="SAM" id="MobiDB-lite"/>
    </source>
</evidence>